<feature type="domain" description="Phage tail collar" evidence="2">
    <location>
        <begin position="132"/>
        <end position="189"/>
    </location>
</feature>
<dbReference type="Proteomes" id="UP000005089">
    <property type="component" value="Unassembled WGS sequence"/>
</dbReference>
<dbReference type="SUPFAM" id="SSF88874">
    <property type="entry name" value="Receptor-binding domain of short tail fibre protein gp12"/>
    <property type="match status" value="1"/>
</dbReference>
<dbReference type="HOGENOM" id="CLU_1169750_0_0_4"/>
<dbReference type="Gene3D" id="3.90.1340.10">
    <property type="entry name" value="Phage tail collar domain"/>
    <property type="match status" value="1"/>
</dbReference>
<organism evidence="3 4">
    <name type="scientific">Oxalobacter formigenes OXCC13</name>
    <dbReference type="NCBI Taxonomy" id="556269"/>
    <lineage>
        <taxon>Bacteria</taxon>
        <taxon>Pseudomonadati</taxon>
        <taxon>Pseudomonadota</taxon>
        <taxon>Betaproteobacteria</taxon>
        <taxon>Burkholderiales</taxon>
        <taxon>Oxalobacteraceae</taxon>
        <taxon>Oxalobacter</taxon>
    </lineage>
</organism>
<keyword evidence="4" id="KW-1185">Reference proteome</keyword>
<evidence type="ECO:0000256" key="1">
    <source>
        <dbReference type="SAM" id="MobiDB-lite"/>
    </source>
</evidence>
<feature type="compositionally biased region" description="Polar residues" evidence="1">
    <location>
        <begin position="32"/>
        <end position="43"/>
    </location>
</feature>
<dbReference type="InterPro" id="IPR037053">
    <property type="entry name" value="Phage_tail_collar_dom_sf"/>
</dbReference>
<evidence type="ECO:0000313" key="3">
    <source>
        <dbReference type="EMBL" id="EEO29659.1"/>
    </source>
</evidence>
<dbReference type="STRING" id="847.BRW83_1542"/>
<proteinExistence type="predicted"/>
<reference evidence="3 4" key="1">
    <citation type="submission" date="2009-02" db="EMBL/GenBank/DDBJ databases">
        <title>The Genome Sequence of Oxalobacter formigenes OXCC13.</title>
        <authorList>
            <consortium name="The Broad Institute Genome Sequencing Platform"/>
            <person name="Ward D."/>
            <person name="Young S.K."/>
            <person name="Kodira C.D."/>
            <person name="Zeng Q."/>
            <person name="Koehrsen M."/>
            <person name="Alvarado L."/>
            <person name="Berlin A."/>
            <person name="Borenstein D."/>
            <person name="Chen Z."/>
            <person name="Engels R."/>
            <person name="Freedman E."/>
            <person name="Gellesch M."/>
            <person name="Goldberg J."/>
            <person name="Griggs A."/>
            <person name="Gujja S."/>
            <person name="Heiman D."/>
            <person name="Hepburn T."/>
            <person name="Howarth C."/>
            <person name="Jen D."/>
            <person name="Larson L."/>
            <person name="Lewis B."/>
            <person name="Mehta T."/>
            <person name="Park D."/>
            <person name="Pearson M."/>
            <person name="Roberts A."/>
            <person name="Saif S."/>
            <person name="Shea T."/>
            <person name="Shenoy N."/>
            <person name="Sisk P."/>
            <person name="Stolte C."/>
            <person name="Sykes S."/>
            <person name="Walk T."/>
            <person name="White J."/>
            <person name="Yandava C."/>
            <person name="Allison M.J."/>
            <person name="Lander E."/>
            <person name="Nusbaum C."/>
            <person name="Galagan J."/>
            <person name="Birren B."/>
        </authorList>
    </citation>
    <scope>NUCLEOTIDE SEQUENCE [LARGE SCALE GENOMIC DNA]</scope>
    <source>
        <strain evidence="3 4">OXCC13</strain>
    </source>
</reference>
<accession>C3X8Y3</accession>
<name>C3X8Y3_OXAFO</name>
<dbReference type="EMBL" id="GG658170">
    <property type="protein sequence ID" value="EEO29659.1"/>
    <property type="molecule type" value="Genomic_DNA"/>
</dbReference>
<evidence type="ECO:0000313" key="4">
    <source>
        <dbReference type="Proteomes" id="UP000005089"/>
    </source>
</evidence>
<gene>
    <name evidence="3" type="ORF">OFBG_00687</name>
</gene>
<feature type="region of interest" description="Disordered" evidence="1">
    <location>
        <begin position="21"/>
        <end position="43"/>
    </location>
</feature>
<evidence type="ECO:0000259" key="2">
    <source>
        <dbReference type="Pfam" id="PF07484"/>
    </source>
</evidence>
<dbReference type="InterPro" id="IPR011083">
    <property type="entry name" value="Phage_tail_collar_dom"/>
</dbReference>
<protein>
    <submittedName>
        <fullName evidence="3">Phage Tail Collar Domain protein</fullName>
    </submittedName>
</protein>
<dbReference type="Pfam" id="PF07484">
    <property type="entry name" value="Collar"/>
    <property type="match status" value="1"/>
</dbReference>
<dbReference type="eggNOG" id="COG4675">
    <property type="taxonomic scope" value="Bacteria"/>
</dbReference>
<dbReference type="AlphaFoldDB" id="C3X8Y3"/>
<sequence length="270" mass="30354">MHQLTDVFCLVTLAPSRPQKVYQTPKGKTHFSGKTMSKTSETNWIESGKKPRTFSEMREAFSQIRGMMSDWRKKQEMFDNTPDEDLETRVANLSALVEKMKASAMCRSPLQDDIEMTYLLEAIHKYMAVPAGTVVYFCSHKAPYGYLKADGSAVGREEYKELFAAIGVYFGSGDGVSTFNLPDLRGEFIRSLDNGRGVDAGRELGNVQMDEFKSHYHGFLDRPNMRLESGVYTWTPQVMEVAEQDSISTTRAGGSETRPRNIALLACIKI</sequence>